<accession>A0A2K9N970</accession>
<keyword evidence="3" id="KW-0547">Nucleotide-binding</keyword>
<keyword evidence="5" id="KW-1133">Transmembrane helix</keyword>
<dbReference type="AlphaFoldDB" id="A0A2K9N970"/>
<dbReference type="GO" id="GO:0005524">
    <property type="term" value="F:ATP binding"/>
    <property type="evidence" value="ECO:0007669"/>
    <property type="project" value="UniProtKB-KW"/>
</dbReference>
<dbReference type="GO" id="GO:0140359">
    <property type="term" value="F:ABC-type transporter activity"/>
    <property type="evidence" value="ECO:0007669"/>
    <property type="project" value="InterPro"/>
</dbReference>
<sequence length="558" mass="58822">MRGHPLLLFRLFRQAAGWKLGLGLLTAGITALAGAALLGLSGWFITATGIAGLSAGTALVFDVFRPGAGVRALALLRTGARYGERLATHDATLSVIAGLRVRLFQALARPGLGRALVQRPGRLLFRISGDLDTLDTLYLRLLIPACVLAVLALVSMVALALLMGWAGLLPGLFLLLVGLVMLVLGGRGGLVAGGKRAAALEALRLRLLDLVAGRVEWRLAGRQEQAAYLALLAEGRLRRADDRLNRLESGLTLWQGLAATALLSGGVILCAELVERQLFGGPAVALFLLILLGLMEPLGPLRRGAVELGRSLRAARRVGDALSQPVPQQAVSPGTRDVILSAIRFRHDSASAPLFDGFSLSIPAGQHVAVIGDSGAGKSSLVALLTGEARPDTGSIAVPPWALLGQDAALFQDSVRANLLLADPDADDTRLWAVLEQAGLERVVREMPGGLDAALGEGGTGLSSGQRRRLALARFLLQDKPLWLLDEVTEGIDLSVAATILTKIKASAAGRTILLVTHLRREAALADRIIRLSHGRVVMDLTRGDPAFDVALSTLRPD</sequence>
<dbReference type="InterPro" id="IPR027417">
    <property type="entry name" value="P-loop_NTPase"/>
</dbReference>
<dbReference type="SUPFAM" id="SSF90123">
    <property type="entry name" value="ABC transporter transmembrane region"/>
    <property type="match status" value="1"/>
</dbReference>
<proteinExistence type="predicted"/>
<evidence type="ECO:0000313" key="8">
    <source>
        <dbReference type="Proteomes" id="UP000234752"/>
    </source>
</evidence>
<comment type="subcellular location">
    <subcellularLocation>
        <location evidence="1">Cell membrane</location>
        <topology evidence="1">Multi-pass membrane protein</topology>
    </subcellularLocation>
</comment>
<dbReference type="Proteomes" id="UP000234752">
    <property type="component" value="Chromosome eg_1"/>
</dbReference>
<dbReference type="SMART" id="SM00382">
    <property type="entry name" value="AAA"/>
    <property type="match status" value="1"/>
</dbReference>
<dbReference type="GO" id="GO:0016887">
    <property type="term" value="F:ATP hydrolysis activity"/>
    <property type="evidence" value="ECO:0007669"/>
    <property type="project" value="InterPro"/>
</dbReference>
<keyword evidence="4 7" id="KW-0067">ATP-binding</keyword>
<dbReference type="Gene3D" id="1.20.1560.10">
    <property type="entry name" value="ABC transporter type 1, transmembrane domain"/>
    <property type="match status" value="1"/>
</dbReference>
<dbReference type="InterPro" id="IPR017871">
    <property type="entry name" value="ABC_transporter-like_CS"/>
</dbReference>
<dbReference type="InterPro" id="IPR003593">
    <property type="entry name" value="AAA+_ATPase"/>
</dbReference>
<dbReference type="Gene3D" id="3.40.50.300">
    <property type="entry name" value="P-loop containing nucleotide triphosphate hydrolases"/>
    <property type="match status" value="1"/>
</dbReference>
<dbReference type="PROSITE" id="PS50929">
    <property type="entry name" value="ABC_TM1F"/>
    <property type="match status" value="1"/>
</dbReference>
<organism evidence="7 8">
    <name type="scientific">Niveispirillum cyanobacteriorum</name>
    <dbReference type="NCBI Taxonomy" id="1612173"/>
    <lineage>
        <taxon>Bacteria</taxon>
        <taxon>Pseudomonadati</taxon>
        <taxon>Pseudomonadota</taxon>
        <taxon>Alphaproteobacteria</taxon>
        <taxon>Rhodospirillales</taxon>
        <taxon>Azospirillaceae</taxon>
        <taxon>Niveispirillum</taxon>
    </lineage>
</organism>
<evidence type="ECO:0000256" key="2">
    <source>
        <dbReference type="ARBA" id="ARBA00022692"/>
    </source>
</evidence>
<dbReference type="PROSITE" id="PS00211">
    <property type="entry name" value="ABC_TRANSPORTER_1"/>
    <property type="match status" value="1"/>
</dbReference>
<keyword evidence="6" id="KW-0472">Membrane</keyword>
<dbReference type="InterPro" id="IPR036640">
    <property type="entry name" value="ABC1_TM_sf"/>
</dbReference>
<dbReference type="GO" id="GO:0005886">
    <property type="term" value="C:plasma membrane"/>
    <property type="evidence" value="ECO:0007669"/>
    <property type="project" value="UniProtKB-SubCell"/>
</dbReference>
<name>A0A2K9N970_9PROT</name>
<evidence type="ECO:0000256" key="6">
    <source>
        <dbReference type="ARBA" id="ARBA00023136"/>
    </source>
</evidence>
<dbReference type="InterPro" id="IPR039421">
    <property type="entry name" value="Type_1_exporter"/>
</dbReference>
<dbReference type="RefSeq" id="WP_102111412.1">
    <property type="nucleotide sequence ID" value="NZ_BMGN01000003.1"/>
</dbReference>
<dbReference type="PANTHER" id="PTHR24221">
    <property type="entry name" value="ATP-BINDING CASSETTE SUB-FAMILY B"/>
    <property type="match status" value="1"/>
</dbReference>
<keyword evidence="8" id="KW-1185">Reference proteome</keyword>
<protein>
    <submittedName>
        <fullName evidence="7">ABC transporter ATP-binding protein</fullName>
    </submittedName>
</protein>
<dbReference type="OrthoDB" id="5288404at2"/>
<dbReference type="SUPFAM" id="SSF52540">
    <property type="entry name" value="P-loop containing nucleoside triphosphate hydrolases"/>
    <property type="match status" value="1"/>
</dbReference>
<evidence type="ECO:0000256" key="1">
    <source>
        <dbReference type="ARBA" id="ARBA00004651"/>
    </source>
</evidence>
<evidence type="ECO:0000256" key="5">
    <source>
        <dbReference type="ARBA" id="ARBA00022989"/>
    </source>
</evidence>
<gene>
    <name evidence="7" type="ORF">C0V82_05235</name>
</gene>
<evidence type="ECO:0000256" key="3">
    <source>
        <dbReference type="ARBA" id="ARBA00022741"/>
    </source>
</evidence>
<dbReference type="EMBL" id="CP025611">
    <property type="protein sequence ID" value="AUN29690.1"/>
    <property type="molecule type" value="Genomic_DNA"/>
</dbReference>
<evidence type="ECO:0000313" key="7">
    <source>
        <dbReference type="EMBL" id="AUN29690.1"/>
    </source>
</evidence>
<dbReference type="PROSITE" id="PS50893">
    <property type="entry name" value="ABC_TRANSPORTER_2"/>
    <property type="match status" value="1"/>
</dbReference>
<dbReference type="KEGG" id="ncb:C0V82_05235"/>
<dbReference type="Pfam" id="PF00005">
    <property type="entry name" value="ABC_tran"/>
    <property type="match status" value="1"/>
</dbReference>
<keyword evidence="2" id="KW-0812">Transmembrane</keyword>
<evidence type="ECO:0000256" key="4">
    <source>
        <dbReference type="ARBA" id="ARBA00022840"/>
    </source>
</evidence>
<dbReference type="PANTHER" id="PTHR24221:SF654">
    <property type="entry name" value="ATP-BINDING CASSETTE SUB-FAMILY B MEMBER 6"/>
    <property type="match status" value="1"/>
</dbReference>
<reference evidence="7 8" key="1">
    <citation type="submission" date="2017-12" db="EMBL/GenBank/DDBJ databases">
        <title>Genomes of bacteria within cyanobacterial aggregates.</title>
        <authorList>
            <person name="Cai H."/>
        </authorList>
    </citation>
    <scope>NUCLEOTIDE SEQUENCE [LARGE SCALE GENOMIC DNA]</scope>
    <source>
        <strain evidence="7 8">TH16</strain>
    </source>
</reference>
<dbReference type="InterPro" id="IPR003439">
    <property type="entry name" value="ABC_transporter-like_ATP-bd"/>
</dbReference>
<dbReference type="InterPro" id="IPR011527">
    <property type="entry name" value="ABC1_TM_dom"/>
</dbReference>